<dbReference type="AlphaFoldDB" id="A0A3R5QR30"/>
<keyword evidence="1" id="KW-0472">Membrane</keyword>
<name>A0A3R5QR30_9CLOT</name>
<keyword evidence="1" id="KW-0812">Transmembrane</keyword>
<dbReference type="Proteomes" id="UP000286268">
    <property type="component" value="Chromosome"/>
</dbReference>
<protein>
    <submittedName>
        <fullName evidence="2">Uncharacterized protein</fullName>
    </submittedName>
</protein>
<keyword evidence="3" id="KW-1185">Reference proteome</keyword>
<accession>A0A3R5QR30</accession>
<proteinExistence type="predicted"/>
<dbReference type="EMBL" id="CP025746">
    <property type="protein sequence ID" value="QAA30288.1"/>
    <property type="molecule type" value="Genomic_DNA"/>
</dbReference>
<evidence type="ECO:0000313" key="2">
    <source>
        <dbReference type="EMBL" id="QAA30288.1"/>
    </source>
</evidence>
<gene>
    <name evidence="2" type="ORF">C1I91_00500</name>
</gene>
<sequence>MLSFLEVKMRKIKRIWAILCLFIIILIVISIYPPIPRPDIIIVHNGNISITISKENKEYENIVNLTSKRFTLRSVQTRIDHTEKENMIRDNTKSIEFIYDKEQSFRSKKNFLDSVLYRRLLFPIESSDKGKDGFMIFGSEKEYYDLSVKNLIQSSKLDKALRDLN</sequence>
<evidence type="ECO:0000256" key="1">
    <source>
        <dbReference type="SAM" id="Phobius"/>
    </source>
</evidence>
<keyword evidence="1" id="KW-1133">Transmembrane helix</keyword>
<feature type="transmembrane region" description="Helical" evidence="1">
    <location>
        <begin position="15"/>
        <end position="35"/>
    </location>
</feature>
<organism evidence="2 3">
    <name type="scientific">Clostridium manihotivorum</name>
    <dbReference type="NCBI Taxonomy" id="2320868"/>
    <lineage>
        <taxon>Bacteria</taxon>
        <taxon>Bacillati</taxon>
        <taxon>Bacillota</taxon>
        <taxon>Clostridia</taxon>
        <taxon>Eubacteriales</taxon>
        <taxon>Clostridiaceae</taxon>
        <taxon>Clostridium</taxon>
    </lineage>
</organism>
<reference evidence="2 3" key="1">
    <citation type="submission" date="2018-01" db="EMBL/GenBank/DDBJ databases">
        <title>Genome Sequencing and Assembly of Anaerobacter polyendosporus strain CT4.</title>
        <authorList>
            <person name="Tachaapaikoon C."/>
            <person name="Sutheeworapong S."/>
            <person name="Jenjaroenpun P."/>
            <person name="Wongsurawat T."/>
            <person name="Nookeaw I."/>
            <person name="Cheawchanlertfa P."/>
            <person name="Kosugi A."/>
            <person name="Cheevadhanarak S."/>
            <person name="Ratanakhanokchai K."/>
        </authorList>
    </citation>
    <scope>NUCLEOTIDE SEQUENCE [LARGE SCALE GENOMIC DNA]</scope>
    <source>
        <strain evidence="2 3">CT4</strain>
    </source>
</reference>
<evidence type="ECO:0000313" key="3">
    <source>
        <dbReference type="Proteomes" id="UP000286268"/>
    </source>
</evidence>
<dbReference type="KEGG" id="cmah:C1I91_00500"/>